<keyword evidence="3" id="KW-0808">Transferase</keyword>
<feature type="non-terminal residue" evidence="3">
    <location>
        <position position="355"/>
    </location>
</feature>
<dbReference type="GO" id="GO:0005524">
    <property type="term" value="F:ATP binding"/>
    <property type="evidence" value="ECO:0007669"/>
    <property type="project" value="InterPro"/>
</dbReference>
<dbReference type="InterPro" id="IPR018163">
    <property type="entry name" value="Thr/Ala-tRNA-synth_IIc_edit"/>
</dbReference>
<evidence type="ECO:0000259" key="2">
    <source>
        <dbReference type="Pfam" id="PF00485"/>
    </source>
</evidence>
<feature type="coiled-coil region" evidence="1">
    <location>
        <begin position="88"/>
        <end position="115"/>
    </location>
</feature>
<gene>
    <name evidence="3" type="ORF">ENF18_07185</name>
</gene>
<evidence type="ECO:0000256" key="1">
    <source>
        <dbReference type="SAM" id="Coils"/>
    </source>
</evidence>
<dbReference type="SUPFAM" id="SSF52540">
    <property type="entry name" value="P-loop containing nucleoside triphosphate hydrolases"/>
    <property type="match status" value="1"/>
</dbReference>
<dbReference type="InterPro" id="IPR006083">
    <property type="entry name" value="PRK/URK"/>
</dbReference>
<protein>
    <submittedName>
        <fullName evidence="3">Nucleoside kinase</fullName>
    </submittedName>
</protein>
<dbReference type="AlphaFoldDB" id="A0A7C0ZDN7"/>
<dbReference type="Pfam" id="PF00485">
    <property type="entry name" value="PRK"/>
    <property type="match status" value="1"/>
</dbReference>
<dbReference type="Gene3D" id="3.30.980.10">
    <property type="entry name" value="Threonyl-trna Synthetase, Chain A, domain 2"/>
    <property type="match status" value="1"/>
</dbReference>
<proteinExistence type="predicted"/>
<comment type="caution">
    <text evidence="3">The sequence shown here is derived from an EMBL/GenBank/DDBJ whole genome shotgun (WGS) entry which is preliminary data.</text>
</comment>
<feature type="domain" description="Phosphoribulokinase/uridine kinase" evidence="2">
    <location>
        <begin position="266"/>
        <end position="354"/>
    </location>
</feature>
<dbReference type="Gene3D" id="3.40.50.300">
    <property type="entry name" value="P-loop containing nucleotide triphosphate hydrolases"/>
    <property type="match status" value="1"/>
</dbReference>
<dbReference type="SUPFAM" id="SSF55186">
    <property type="entry name" value="ThrRS/AlaRS common domain"/>
    <property type="match status" value="1"/>
</dbReference>
<dbReference type="Proteomes" id="UP000885847">
    <property type="component" value="Unassembled WGS sequence"/>
</dbReference>
<organism evidence="3">
    <name type="scientific">candidate division WOR-3 bacterium</name>
    <dbReference type="NCBI Taxonomy" id="2052148"/>
    <lineage>
        <taxon>Bacteria</taxon>
        <taxon>Bacteria division WOR-3</taxon>
    </lineage>
</organism>
<keyword evidence="1" id="KW-0175">Coiled coil</keyword>
<keyword evidence="3" id="KW-0418">Kinase</keyword>
<evidence type="ECO:0000313" key="3">
    <source>
        <dbReference type="EMBL" id="HDI83554.1"/>
    </source>
</evidence>
<sequence>MSTIGKTVSEIVGKVDYPVTLALVDNQYTGLNDIVPEWADIKLLDLTHPEGRRTYERTITFLLSYVAYKKGVTIKIEHSYGDALYGEIESGEFNLVQAKREIEELVKQNIEIEKKMLTKHEAIYYLQKENKEDDLRIIQYLSRDFIPLYRIKDYICYFAGPLLPNTGFLKLFDIVRMGDGFLIILPDRKNPSQLGRIEERQKLLKTYSETKKWAEILDIWSIGHLNESVVSGKISEIVKVAESFHEKKIAYISDEILHRKGTVRIVLIAGPSSSGKTTFSKRLSVHMKVNGLKPKAFGLDDYFVDRDKTPLDEEGNPYFDSIDAIDLKLFNEHLSKLLSGEEVEIPRFNFKKGKR</sequence>
<dbReference type="GO" id="GO:0016301">
    <property type="term" value="F:kinase activity"/>
    <property type="evidence" value="ECO:0007669"/>
    <property type="project" value="UniProtKB-KW"/>
</dbReference>
<reference evidence="3" key="1">
    <citation type="journal article" date="2020" name="mSystems">
        <title>Genome- and Community-Level Interaction Insights into Carbon Utilization and Element Cycling Functions of Hydrothermarchaeota in Hydrothermal Sediment.</title>
        <authorList>
            <person name="Zhou Z."/>
            <person name="Liu Y."/>
            <person name="Xu W."/>
            <person name="Pan J."/>
            <person name="Luo Z.H."/>
            <person name="Li M."/>
        </authorList>
    </citation>
    <scope>NUCLEOTIDE SEQUENCE [LARGE SCALE GENOMIC DNA]</scope>
    <source>
        <strain evidence="3">HyVt-102</strain>
    </source>
</reference>
<dbReference type="InterPro" id="IPR027417">
    <property type="entry name" value="P-loop_NTPase"/>
</dbReference>
<accession>A0A7C0ZDN7</accession>
<dbReference type="EMBL" id="DQWE01000340">
    <property type="protein sequence ID" value="HDI83554.1"/>
    <property type="molecule type" value="Genomic_DNA"/>
</dbReference>
<name>A0A7C0ZDN7_UNCW3</name>